<dbReference type="EMBL" id="JACHBI010000012">
    <property type="protein sequence ID" value="MBB5576401.1"/>
    <property type="molecule type" value="Genomic_DNA"/>
</dbReference>
<name>A0A7W8XVR7_9HYPH</name>
<evidence type="ECO:0000313" key="2">
    <source>
        <dbReference type="EMBL" id="MBB5576401.1"/>
    </source>
</evidence>
<dbReference type="AlphaFoldDB" id="A0A7W8XVR7"/>
<dbReference type="RefSeq" id="WP_107108791.1">
    <property type="nucleotide sequence ID" value="NZ_JACHBI010000012.1"/>
</dbReference>
<keyword evidence="1" id="KW-0472">Membrane</keyword>
<keyword evidence="3" id="KW-1185">Reference proteome</keyword>
<evidence type="ECO:0008006" key="4">
    <source>
        <dbReference type="Google" id="ProtNLM"/>
    </source>
</evidence>
<evidence type="ECO:0000313" key="3">
    <source>
        <dbReference type="Proteomes" id="UP000549882"/>
    </source>
</evidence>
<comment type="caution">
    <text evidence="2">The sequence shown here is derived from an EMBL/GenBank/DDBJ whole genome shotgun (WGS) entry which is preliminary data.</text>
</comment>
<dbReference type="InterPro" id="IPR032126">
    <property type="entry name" value="LydA_holin"/>
</dbReference>
<reference evidence="2 3" key="1">
    <citation type="submission" date="2020-08" db="EMBL/GenBank/DDBJ databases">
        <title>Genomic Encyclopedia of Type Strains, Phase IV (KMG-V): Genome sequencing to study the core and pangenomes of soil and plant-associated prokaryotes.</title>
        <authorList>
            <person name="Whitman W."/>
        </authorList>
    </citation>
    <scope>NUCLEOTIDE SEQUENCE [LARGE SCALE GENOMIC DNA]</scope>
    <source>
        <strain evidence="2 3">SEMIA 4064</strain>
    </source>
</reference>
<dbReference type="Proteomes" id="UP000549882">
    <property type="component" value="Unassembled WGS sequence"/>
</dbReference>
<evidence type="ECO:0000256" key="1">
    <source>
        <dbReference type="SAM" id="Phobius"/>
    </source>
</evidence>
<protein>
    <recommendedName>
        <fullName evidence="4">LydA holin phage, holin superfamily III</fullName>
    </recommendedName>
</protein>
<keyword evidence="1" id="KW-0812">Transmembrane</keyword>
<feature type="transmembrane region" description="Helical" evidence="1">
    <location>
        <begin position="12"/>
        <end position="33"/>
    </location>
</feature>
<dbReference type="Pfam" id="PF16083">
    <property type="entry name" value="Phage_holin_3_3"/>
    <property type="match status" value="1"/>
</dbReference>
<gene>
    <name evidence="2" type="ORF">GGD50_005044</name>
</gene>
<organism evidence="2 3">
    <name type="scientific">Rhizobium paranaense</name>
    <dbReference type="NCBI Taxonomy" id="1650438"/>
    <lineage>
        <taxon>Bacteria</taxon>
        <taxon>Pseudomonadati</taxon>
        <taxon>Pseudomonadota</taxon>
        <taxon>Alphaproteobacteria</taxon>
        <taxon>Hyphomicrobiales</taxon>
        <taxon>Rhizobiaceae</taxon>
        <taxon>Rhizobium/Agrobacterium group</taxon>
        <taxon>Rhizobium</taxon>
    </lineage>
</organism>
<feature type="transmembrane region" description="Helical" evidence="1">
    <location>
        <begin position="70"/>
        <end position="89"/>
    </location>
</feature>
<accession>A0A7W8XVR7</accession>
<proteinExistence type="predicted"/>
<sequence>MSDKYNSLYELLDAWGGGALSTIVGAMVGRAMWHSNEARKGRRKFFGLELLWEIPVAFGMAFIGEGIASYLNVGPPATTGLIAGLAYLGPRGTEVLFQKWFSRRIAGK</sequence>
<feature type="transmembrane region" description="Helical" evidence="1">
    <location>
        <begin position="45"/>
        <end position="64"/>
    </location>
</feature>
<keyword evidence="1" id="KW-1133">Transmembrane helix</keyword>